<dbReference type="InterPro" id="IPR029058">
    <property type="entry name" value="AB_hydrolase_fold"/>
</dbReference>
<sequence length="288" mass="31749">MPYAPIPGGEIYYEISGNPSDTPLVLVEGGFTQMVGWAPDFIEQLVGAGFLVVAFDNRDSGLSTHFGGPEDIDGGYGLEDFADDVEAVMDHAGLASAHVAGRSMGGMIAQMLAIRSPERVRSLGLFYSIPGRDGRYILHGEREELNSPQPRFPLDELLANALAGQRAFMPHGDLWGESRWYEDETRRYVTQSYERNYAPDGAPRQWSALKRAPERLALLRSVDVPTAVIHGREDHVLHWCAAVDIAEAMPRAELHVYPGMGHFFPPALIPEFVAVLLRTARLAERPAP</sequence>
<name>A0A1M6KXV5_9ACTN</name>
<dbReference type="PANTHER" id="PTHR43433">
    <property type="entry name" value="HYDROLASE, ALPHA/BETA FOLD FAMILY PROTEIN"/>
    <property type="match status" value="1"/>
</dbReference>
<dbReference type="GO" id="GO:0046503">
    <property type="term" value="P:glycerolipid catabolic process"/>
    <property type="evidence" value="ECO:0007669"/>
    <property type="project" value="TreeGrafter"/>
</dbReference>
<dbReference type="SUPFAM" id="SSF53474">
    <property type="entry name" value="alpha/beta-Hydrolases"/>
    <property type="match status" value="1"/>
</dbReference>
<evidence type="ECO:0000313" key="2">
    <source>
        <dbReference type="EMBL" id="SHJ63831.1"/>
    </source>
</evidence>
<dbReference type="AlphaFoldDB" id="A0A1M6KXV5"/>
<evidence type="ECO:0000313" key="3">
    <source>
        <dbReference type="Proteomes" id="UP000184452"/>
    </source>
</evidence>
<dbReference type="Pfam" id="PF00561">
    <property type="entry name" value="Abhydrolase_1"/>
    <property type="match status" value="1"/>
</dbReference>
<dbReference type="RefSeq" id="WP_073379894.1">
    <property type="nucleotide sequence ID" value="NZ_FQZK01000008.1"/>
</dbReference>
<evidence type="ECO:0000259" key="1">
    <source>
        <dbReference type="Pfam" id="PF00561"/>
    </source>
</evidence>
<proteinExistence type="predicted"/>
<dbReference type="OrthoDB" id="8957634at2"/>
<accession>A0A1M6KXV5</accession>
<protein>
    <submittedName>
        <fullName evidence="2">Pimeloyl-ACP methyl ester carboxylesterase</fullName>
    </submittedName>
</protein>
<dbReference type="InterPro" id="IPR050471">
    <property type="entry name" value="AB_hydrolase"/>
</dbReference>
<dbReference type="Gene3D" id="3.40.50.1820">
    <property type="entry name" value="alpha/beta hydrolase"/>
    <property type="match status" value="1"/>
</dbReference>
<dbReference type="Proteomes" id="UP000184452">
    <property type="component" value="Unassembled WGS sequence"/>
</dbReference>
<gene>
    <name evidence="2" type="ORF">SAMN05421803_1084</name>
</gene>
<dbReference type="EMBL" id="FQZK01000008">
    <property type="protein sequence ID" value="SHJ63831.1"/>
    <property type="molecule type" value="Genomic_DNA"/>
</dbReference>
<dbReference type="PANTHER" id="PTHR43433:SF5">
    <property type="entry name" value="AB HYDROLASE-1 DOMAIN-CONTAINING PROTEIN"/>
    <property type="match status" value="1"/>
</dbReference>
<reference evidence="2 3" key="1">
    <citation type="submission" date="2016-11" db="EMBL/GenBank/DDBJ databases">
        <authorList>
            <person name="Jaros S."/>
            <person name="Januszkiewicz K."/>
            <person name="Wedrychowicz H."/>
        </authorList>
    </citation>
    <scope>NUCLEOTIDE SEQUENCE [LARGE SCALE GENOMIC DNA]</scope>
    <source>
        <strain evidence="2 3">CGMCC 4.5723</strain>
    </source>
</reference>
<dbReference type="PRINTS" id="PR00111">
    <property type="entry name" value="ABHYDROLASE"/>
</dbReference>
<organism evidence="2 3">
    <name type="scientific">Nocardiopsis flavescens</name>
    <dbReference type="NCBI Taxonomy" id="758803"/>
    <lineage>
        <taxon>Bacteria</taxon>
        <taxon>Bacillati</taxon>
        <taxon>Actinomycetota</taxon>
        <taxon>Actinomycetes</taxon>
        <taxon>Streptosporangiales</taxon>
        <taxon>Nocardiopsidaceae</taxon>
        <taxon>Nocardiopsis</taxon>
    </lineage>
</organism>
<dbReference type="GO" id="GO:0004806">
    <property type="term" value="F:triacylglycerol lipase activity"/>
    <property type="evidence" value="ECO:0007669"/>
    <property type="project" value="TreeGrafter"/>
</dbReference>
<keyword evidence="3" id="KW-1185">Reference proteome</keyword>
<feature type="domain" description="AB hydrolase-1" evidence="1">
    <location>
        <begin position="23"/>
        <end position="123"/>
    </location>
</feature>
<dbReference type="STRING" id="758803.SAMN05421803_1084"/>
<dbReference type="InterPro" id="IPR000073">
    <property type="entry name" value="AB_hydrolase_1"/>
</dbReference>